<evidence type="ECO:0000313" key="7">
    <source>
        <dbReference type="Proteomes" id="UP000199360"/>
    </source>
</evidence>
<dbReference type="SUPFAM" id="SSF48371">
    <property type="entry name" value="ARM repeat"/>
    <property type="match status" value="2"/>
</dbReference>
<dbReference type="GO" id="GO:0043856">
    <property type="term" value="F:anti-sigma factor antagonist activity"/>
    <property type="evidence" value="ECO:0007669"/>
    <property type="project" value="InterPro"/>
</dbReference>
<protein>
    <recommendedName>
        <fullName evidence="3">Anti-sigma factor antagonist</fullName>
    </recommendedName>
</protein>
<dbReference type="SUPFAM" id="SSF52540">
    <property type="entry name" value="P-loop containing nucleoside triphosphate hydrolases"/>
    <property type="match status" value="1"/>
</dbReference>
<feature type="domain" description="NACHT" evidence="5">
    <location>
        <begin position="205"/>
        <end position="334"/>
    </location>
</feature>
<dbReference type="Pfam" id="PF05729">
    <property type="entry name" value="NACHT"/>
    <property type="match status" value="1"/>
</dbReference>
<comment type="function">
    <text evidence="2">Catalyzes the hydroxylation of the N(6)-(4-aminobutyl)-L-lysine intermediate produced by deoxyhypusine synthase/DHPS on a critical lysine of the eukaryotic translation initiation factor 5A/eIF-5A. This is the second step of the post-translational modification of that lysine into an unusual amino acid residue named hypusine. Hypusination is unique to mature eIF-5A factor and is essential for its function.</text>
</comment>
<evidence type="ECO:0000259" key="4">
    <source>
        <dbReference type="PROSITE" id="PS50801"/>
    </source>
</evidence>
<dbReference type="OrthoDB" id="135105at2"/>
<dbReference type="PANTHER" id="PTHR12697">
    <property type="entry name" value="PBS LYASE HEAT-LIKE PROTEIN"/>
    <property type="match status" value="1"/>
</dbReference>
<dbReference type="InterPro" id="IPR021133">
    <property type="entry name" value="HEAT_type_2"/>
</dbReference>
<dbReference type="InterPro" id="IPR002645">
    <property type="entry name" value="STAS_dom"/>
</dbReference>
<dbReference type="InterPro" id="IPR007111">
    <property type="entry name" value="NACHT_NTPase"/>
</dbReference>
<dbReference type="Gene3D" id="3.30.750.24">
    <property type="entry name" value="STAS domain"/>
    <property type="match status" value="1"/>
</dbReference>
<reference evidence="7" key="1">
    <citation type="submission" date="2016-06" db="EMBL/GenBank/DDBJ databases">
        <authorList>
            <person name="Varghese N."/>
            <person name="Submissions Spin"/>
        </authorList>
    </citation>
    <scope>NUCLEOTIDE SEQUENCE [LARGE SCALE GENOMIC DNA]</scope>
    <source>
        <strain evidence="7">DSM 45647</strain>
    </source>
</reference>
<evidence type="ECO:0000256" key="1">
    <source>
        <dbReference type="ARBA" id="ARBA00009013"/>
    </source>
</evidence>
<dbReference type="PROSITE" id="PS50837">
    <property type="entry name" value="NACHT"/>
    <property type="match status" value="1"/>
</dbReference>
<dbReference type="PROSITE" id="PS50077">
    <property type="entry name" value="HEAT_REPEAT"/>
    <property type="match status" value="1"/>
</dbReference>
<dbReference type="CDD" id="cd07043">
    <property type="entry name" value="STAS_anti-anti-sigma_factors"/>
    <property type="match status" value="1"/>
</dbReference>
<dbReference type="Pfam" id="PF13646">
    <property type="entry name" value="HEAT_2"/>
    <property type="match status" value="4"/>
</dbReference>
<gene>
    <name evidence="6" type="ORF">GA0070213_110103</name>
</gene>
<dbReference type="GO" id="GO:0016491">
    <property type="term" value="F:oxidoreductase activity"/>
    <property type="evidence" value="ECO:0007669"/>
    <property type="project" value="TreeGrafter"/>
</dbReference>
<dbReference type="InterPro" id="IPR036513">
    <property type="entry name" value="STAS_dom_sf"/>
</dbReference>
<dbReference type="InterPro" id="IPR004155">
    <property type="entry name" value="PBS_lyase_HEAT"/>
</dbReference>
<dbReference type="STRING" id="745366.GA0070213_110103"/>
<organism evidence="6 7">
    <name type="scientific">Micromonospora humi</name>
    <dbReference type="NCBI Taxonomy" id="745366"/>
    <lineage>
        <taxon>Bacteria</taxon>
        <taxon>Bacillati</taxon>
        <taxon>Actinomycetota</taxon>
        <taxon>Actinomycetes</taxon>
        <taxon>Micromonosporales</taxon>
        <taxon>Micromonosporaceae</taxon>
        <taxon>Micromonospora</taxon>
    </lineage>
</organism>
<evidence type="ECO:0000256" key="3">
    <source>
        <dbReference type="RuleBase" id="RU003749"/>
    </source>
</evidence>
<dbReference type="InterPro" id="IPR016024">
    <property type="entry name" value="ARM-type_fold"/>
</dbReference>
<sequence length="1531" mass="169570">MQERLQDLRRRVGAPSYSTIVNHAERHGYRLSTSSITNLLKAASKPRLETVEAFVVGCMAYAIARKARRQVPPELVDLKAWQKLYADTYPEHDGPRETFPQDLRQSYLSRLSKRYHHVELQTLLASGITGSATPALAGILVQPRVRRDVPTVELPREARLRPVRELMSLALPDGIDADLVVQTRQAHEAHPVRPALEVLTDPSLQHLVLLGDPGSGKSVMIRHLASLLSHQGAASRAAPLDGALPLLVELRVFAAPRWRDGTFIELLDHLYRSEGLGFPAETLEALFRDDGRAVVVFDGLDEIFDAELRQRVSHQIAGFAFHYPRVRIVVTSRPTGYRRGPLEGVGFTHFMLQDFDRHEVEQFVDRWYTAHRPGGDVSAKMLSTRFMWAYDNSTPVRELSGNPLLLTILAVVNERHSIPLHRRDAYEHALGILVDQWDVNKHLRHDAVLQLDRAGKMDMLRWVARATLRGGGLAGNYIQGETLLGELEIYLRTRYELPAYQARPAAQAIVAEFRERTFVISRFGADVYGFVHRCFLEYFAAADLAHRLTVDRDQLVPDLFGRNWSSPEWHEVLVLVTGMIPDKDAAQAIDQLLAADPLWYWRDDADPQHLLLALRCLGEVRQPRRLPDQGIRMSQALLAMLETAHRRETLEHDDALARALLAVGPPILEALGSAWAGHPLFDWWYRTRGRFLPVSPAVSAPVFAAATRLCAALSTGVDEVRQILAVEAEINLDPLARVAAVAALAAGWPEHPATARIIRRCATVDTDKDVRREALRTLVSRWPHDYKTDKSLWQARTDPNRAVRRAAIGGATAMWSNSSYRLEFLRSMVTDADPAVREAALSTLVRYDTAEPSTAVLTRDLAADDPEPMVRRTAVRALAERWHTLPDTMRLVRRRITDDPDPQVRSAALNAVATYWPEYPSARSMVQRHAARDPHWSVRRSALQALASGWPEDERSLAAIRACATRDPVALVRAVALRTLATRWPTHASVRELLFRRVREDDDWTVRSAAWEAVATVCPGDTRAWAGLRETLAGDPVPALRAMAVALAAKVRPEHPQARDAVIDAARDPDPQVRGAAVQALGTAWVDDPAVRDALLDRAVHDDDHRVRCAAVAVDLLPADVLRERLHLDRHPSVRRTALVCLVSRYRSRPLLVPILSTMVATDSDPELRALAARSLGDAPPDVAREALDAAANDPESAVRAAAAGALATFGSPARITVHRLATQDPDASVRRTALQTLFGTWPGDDATSAAVRAATADTAPSCRVVALQLLVTQEKTHPDTLALMIAGAVEDRSPEVRRTAVYLLAAELWEAATVPDLIRRRAVLDPNTEVRVAALAVSVARSPLEPATLAVVHERLSNDPDDEIRVLAARTMATRYPDHPRTHDLLHRCVTTDNSPAVREMAQALIRGTEPSGRFSTSVEPFGMGIAVLSAVGELDMATVPQWWEQFEEAIEAGLTRLVINLEQVTFMDSAALSVLTQVKNRLDEIGGEISVACPPRGVLRLLEVSGLVEVMNALPTVADALQRYHLPLS</sequence>
<dbReference type="PANTHER" id="PTHR12697:SF5">
    <property type="entry name" value="DEOXYHYPUSINE HYDROXYLASE"/>
    <property type="match status" value="1"/>
</dbReference>
<comment type="similarity">
    <text evidence="1 3">Belongs to the anti-sigma-factor antagonist family.</text>
</comment>
<dbReference type="InterPro" id="IPR027417">
    <property type="entry name" value="P-loop_NTPase"/>
</dbReference>
<evidence type="ECO:0000256" key="2">
    <source>
        <dbReference type="ARBA" id="ARBA00045876"/>
    </source>
</evidence>
<accession>A0A1C5JD45</accession>
<dbReference type="PROSITE" id="PS50801">
    <property type="entry name" value="STAS"/>
    <property type="match status" value="1"/>
</dbReference>
<feature type="domain" description="STAS" evidence="4">
    <location>
        <begin position="1426"/>
        <end position="1526"/>
    </location>
</feature>
<evidence type="ECO:0000313" key="6">
    <source>
        <dbReference type="EMBL" id="SCG68453.1"/>
    </source>
</evidence>
<dbReference type="Proteomes" id="UP000199360">
    <property type="component" value="Unassembled WGS sequence"/>
</dbReference>
<dbReference type="SUPFAM" id="SSF52091">
    <property type="entry name" value="SpoIIaa-like"/>
    <property type="match status" value="1"/>
</dbReference>
<name>A0A1C5JD45_9ACTN</name>
<dbReference type="InterPro" id="IPR003658">
    <property type="entry name" value="Anti-sigma_ant"/>
</dbReference>
<dbReference type="Pfam" id="PF01740">
    <property type="entry name" value="STAS"/>
    <property type="match status" value="1"/>
</dbReference>
<dbReference type="Gene3D" id="3.40.50.300">
    <property type="entry name" value="P-loop containing nucleotide triphosphate hydrolases"/>
    <property type="match status" value="1"/>
</dbReference>
<dbReference type="RefSeq" id="WP_091066465.1">
    <property type="nucleotide sequence ID" value="NZ_FMDM01000010.1"/>
</dbReference>
<dbReference type="SMART" id="SM00567">
    <property type="entry name" value="EZ_HEAT"/>
    <property type="match status" value="7"/>
</dbReference>
<dbReference type="InterPro" id="IPR011989">
    <property type="entry name" value="ARM-like"/>
</dbReference>
<dbReference type="EMBL" id="FMDM01000010">
    <property type="protein sequence ID" value="SCG68453.1"/>
    <property type="molecule type" value="Genomic_DNA"/>
</dbReference>
<proteinExistence type="inferred from homology"/>
<keyword evidence="7" id="KW-1185">Reference proteome</keyword>
<dbReference type="Gene3D" id="1.25.10.10">
    <property type="entry name" value="Leucine-rich Repeat Variant"/>
    <property type="match status" value="5"/>
</dbReference>
<dbReference type="NCBIfam" id="TIGR00377">
    <property type="entry name" value="ant_ant_sig"/>
    <property type="match status" value="1"/>
</dbReference>
<evidence type="ECO:0000259" key="5">
    <source>
        <dbReference type="PROSITE" id="PS50837"/>
    </source>
</evidence>